<evidence type="ECO:0000313" key="5">
    <source>
        <dbReference type="Proteomes" id="UP000625711"/>
    </source>
</evidence>
<keyword evidence="5" id="KW-1185">Reference proteome</keyword>
<dbReference type="EMBL" id="JAACXV010022001">
    <property type="protein sequence ID" value="KAF7263362.1"/>
    <property type="molecule type" value="Genomic_DNA"/>
</dbReference>
<dbReference type="EMBL" id="JAACXV010021999">
    <property type="protein sequence ID" value="KAF7263364.1"/>
    <property type="molecule type" value="Genomic_DNA"/>
</dbReference>
<dbReference type="AlphaFoldDB" id="A0A834HKT5"/>
<feature type="compositionally biased region" description="Low complexity" evidence="1">
    <location>
        <begin position="750"/>
        <end position="764"/>
    </location>
</feature>
<keyword evidence="2" id="KW-1133">Transmembrane helix</keyword>
<evidence type="ECO:0008006" key="6">
    <source>
        <dbReference type="Google" id="ProtNLM"/>
    </source>
</evidence>
<keyword evidence="2" id="KW-0812">Transmembrane</keyword>
<sequence length="825" mass="92484">MVIISYSDESLTSLNKEITKNDDVNNEIEVMKTIVDINYIVGSQSPVSSFHEDIFPRSTRHTQSDNERMNRMESPYSHTPTPPADAITAIIRPNGQWYTPTPTARGVRETQLANVNVNVSDVARHSQHFFLLDFNVNTAHPLPSFINTLLIEELDLSANHIPKKITEFYITGGQRVTFSTKTFDELSAIALMRLENIRKVVFTKWAAYTIRSPSLLVQVLNCDVVHFSERAFDDMQGSLSTEIIATDTVHIEKLAFSNLINCTMLDVSKVYLESQAFDIKNIATSSRHGPVTVLLFINVGIGNIQEAVFVTSLAQLVFRDSRIDAIKSNAFRSIQISEIEINNCTVGVIESKAITERTLVVDFRINKCQIAKLQTEAITTGMTKITVNHSTITDIESRAIVSTAAHVDIVGNQIRTFHSTAVVISKWNRIAIDQNVIRNLHADFIVAPWNEDVQGISFKGNEIYRALDNSLGFVSKLNDPEVLVFDDNFFNQSCSCEMEDWVEAMTNATNLGGLVLDTSFCTIDQTLSRCFSLPVEIINMQNFTEKACTNHTVCEPYNGETRTINTTGKIFADHDSNEKQDWLIFVVVLAGFIALLLVGTFVAIMIRGGRWLKRKGYLRNSNDSHDEEENTIVTNETENEKLVMPEELTMEFLHELSSRLDDPTTHQEASEMIERLYEMFVVDDSYENNNREEEAHLYEELGNLNLQIPPPPYEEQPSSTVQGAPSAALGANSGPRGILRLMEEKFGGADSSKSGLDSSTSSTKPILSGDYCEPIDRDVHLYSELKEKDEGKRNSVRSNGSNTMALRPLPDKPEYRYQPGPSTKL</sequence>
<dbReference type="SUPFAM" id="SSF52058">
    <property type="entry name" value="L domain-like"/>
    <property type="match status" value="1"/>
</dbReference>
<feature type="compositionally biased region" description="Basic and acidic residues" evidence="1">
    <location>
        <begin position="62"/>
        <end position="71"/>
    </location>
</feature>
<protein>
    <recommendedName>
        <fullName evidence="6">Right handed beta helix domain-containing protein</fullName>
    </recommendedName>
</protein>
<feature type="region of interest" description="Disordered" evidence="1">
    <location>
        <begin position="710"/>
        <end position="734"/>
    </location>
</feature>
<feature type="region of interest" description="Disordered" evidence="1">
    <location>
        <begin position="748"/>
        <end position="825"/>
    </location>
</feature>
<name>A0A834HKT5_RHYFE</name>
<gene>
    <name evidence="4" type="ORF">GWI33_002694</name>
    <name evidence="3" type="ORF">GWI33_002696</name>
</gene>
<dbReference type="InterPro" id="IPR032675">
    <property type="entry name" value="LRR_dom_sf"/>
</dbReference>
<dbReference type="OrthoDB" id="8185041at2759"/>
<evidence type="ECO:0000256" key="2">
    <source>
        <dbReference type="SAM" id="Phobius"/>
    </source>
</evidence>
<feature type="transmembrane region" description="Helical" evidence="2">
    <location>
        <begin position="582"/>
        <end position="606"/>
    </location>
</feature>
<keyword evidence="2" id="KW-0472">Membrane</keyword>
<feature type="compositionally biased region" description="Basic and acidic residues" evidence="1">
    <location>
        <begin position="774"/>
        <end position="793"/>
    </location>
</feature>
<evidence type="ECO:0000256" key="1">
    <source>
        <dbReference type="SAM" id="MobiDB-lite"/>
    </source>
</evidence>
<reference evidence="4" key="1">
    <citation type="submission" date="2020-08" db="EMBL/GenBank/DDBJ databases">
        <title>Genome sequencing and assembly of the red palm weevil Rhynchophorus ferrugineus.</title>
        <authorList>
            <person name="Dias G.B."/>
            <person name="Bergman C.M."/>
            <person name="Manee M."/>
        </authorList>
    </citation>
    <scope>NUCLEOTIDE SEQUENCE</scope>
    <source>
        <strain evidence="4">AA-2017</strain>
        <tissue evidence="4">Whole larva</tissue>
    </source>
</reference>
<comment type="caution">
    <text evidence="4">The sequence shown here is derived from an EMBL/GenBank/DDBJ whole genome shotgun (WGS) entry which is preliminary data.</text>
</comment>
<evidence type="ECO:0000313" key="3">
    <source>
        <dbReference type="EMBL" id="KAF7263362.1"/>
    </source>
</evidence>
<organism evidence="4 5">
    <name type="scientific">Rhynchophorus ferrugineus</name>
    <name type="common">Red palm weevil</name>
    <name type="synonym">Curculio ferrugineus</name>
    <dbReference type="NCBI Taxonomy" id="354439"/>
    <lineage>
        <taxon>Eukaryota</taxon>
        <taxon>Metazoa</taxon>
        <taxon>Ecdysozoa</taxon>
        <taxon>Arthropoda</taxon>
        <taxon>Hexapoda</taxon>
        <taxon>Insecta</taxon>
        <taxon>Pterygota</taxon>
        <taxon>Neoptera</taxon>
        <taxon>Endopterygota</taxon>
        <taxon>Coleoptera</taxon>
        <taxon>Polyphaga</taxon>
        <taxon>Cucujiformia</taxon>
        <taxon>Curculionidae</taxon>
        <taxon>Dryophthorinae</taxon>
        <taxon>Rhynchophorus</taxon>
    </lineage>
</organism>
<feature type="region of interest" description="Disordered" evidence="1">
    <location>
        <begin position="57"/>
        <end position="82"/>
    </location>
</feature>
<accession>A0A834HKT5</accession>
<evidence type="ECO:0000313" key="4">
    <source>
        <dbReference type="EMBL" id="KAF7263364.1"/>
    </source>
</evidence>
<dbReference type="Proteomes" id="UP000625711">
    <property type="component" value="Unassembled WGS sequence"/>
</dbReference>
<dbReference type="Gene3D" id="3.80.10.10">
    <property type="entry name" value="Ribonuclease Inhibitor"/>
    <property type="match status" value="1"/>
</dbReference>
<proteinExistence type="predicted"/>